<evidence type="ECO:0000313" key="2">
    <source>
        <dbReference type="Proteomes" id="UP000538147"/>
    </source>
</evidence>
<gene>
    <name evidence="1" type="ORF">FHS79_003172</name>
</gene>
<proteinExistence type="predicted"/>
<name>A0A841L8U2_9SPHN</name>
<dbReference type="RefSeq" id="WP_184202285.1">
    <property type="nucleotide sequence ID" value="NZ_BMOX01000016.1"/>
</dbReference>
<dbReference type="Proteomes" id="UP000538147">
    <property type="component" value="Unassembled WGS sequence"/>
</dbReference>
<sequence>MEMAGFVTAMLEHGSVKTSERLLYPADVYGFGNCVTEAGVPLVFYCISEISVAIHAVDRSLQTGVLGGLGSLVLPPVSVIRPTEMMSA</sequence>
<comment type="caution">
    <text evidence="1">The sequence shown here is derived from an EMBL/GenBank/DDBJ whole genome shotgun (WGS) entry which is preliminary data.</text>
</comment>
<dbReference type="AlphaFoldDB" id="A0A841L8U2"/>
<accession>A0A841L8U2</accession>
<evidence type="ECO:0000313" key="1">
    <source>
        <dbReference type="EMBL" id="MBB6228974.1"/>
    </source>
</evidence>
<reference evidence="1 2" key="1">
    <citation type="submission" date="2020-08" db="EMBL/GenBank/DDBJ databases">
        <title>Genomic Encyclopedia of Type Strains, Phase IV (KMG-IV): sequencing the most valuable type-strain genomes for metagenomic binning, comparative biology and taxonomic classification.</title>
        <authorList>
            <person name="Goeker M."/>
        </authorList>
    </citation>
    <scope>NUCLEOTIDE SEQUENCE [LARGE SCALE GENOMIC DNA]</scope>
    <source>
        <strain evidence="1 2">DSM 102189</strain>
    </source>
</reference>
<organism evidence="1 2">
    <name type="scientific">Polymorphobacter multimanifer</name>
    <dbReference type="NCBI Taxonomy" id="1070431"/>
    <lineage>
        <taxon>Bacteria</taxon>
        <taxon>Pseudomonadati</taxon>
        <taxon>Pseudomonadota</taxon>
        <taxon>Alphaproteobacteria</taxon>
        <taxon>Sphingomonadales</taxon>
        <taxon>Sphingosinicellaceae</taxon>
        <taxon>Polymorphobacter</taxon>
    </lineage>
</organism>
<keyword evidence="2" id="KW-1185">Reference proteome</keyword>
<protein>
    <submittedName>
        <fullName evidence="1">Uncharacterized protein</fullName>
    </submittedName>
</protein>
<dbReference type="EMBL" id="JACIIV010000028">
    <property type="protein sequence ID" value="MBB6228974.1"/>
    <property type="molecule type" value="Genomic_DNA"/>
</dbReference>